<dbReference type="GO" id="GO:0009306">
    <property type="term" value="P:protein secretion"/>
    <property type="evidence" value="ECO:0007669"/>
    <property type="project" value="InterPro"/>
</dbReference>
<proteinExistence type="predicted"/>
<protein>
    <submittedName>
        <fullName evidence="1">Excreted virulence factor EspC, type VII ESX diderm</fullName>
    </submittedName>
</protein>
<gene>
    <name evidence="1" type="ORF">SAMN05216298_1794</name>
</gene>
<dbReference type="Proteomes" id="UP000198662">
    <property type="component" value="Unassembled WGS sequence"/>
</dbReference>
<dbReference type="RefSeq" id="WP_091046321.1">
    <property type="nucleotide sequence ID" value="NZ_FNGF01000002.1"/>
</dbReference>
<reference evidence="2" key="1">
    <citation type="submission" date="2016-10" db="EMBL/GenBank/DDBJ databases">
        <authorList>
            <person name="Varghese N."/>
            <person name="Submissions S."/>
        </authorList>
    </citation>
    <scope>NUCLEOTIDE SEQUENCE [LARGE SCALE GENOMIC DNA]</scope>
    <source>
        <strain evidence="2">CGMCC 4.3147</strain>
    </source>
</reference>
<evidence type="ECO:0000313" key="1">
    <source>
        <dbReference type="EMBL" id="SDK87807.1"/>
    </source>
</evidence>
<sequence>MSDQFEVVTDDLRSHASNIDSVRERFDAVLSAIDTIAQDDEAYGIICQFLPPILANRQEEQKELTTMAQENLQLLADAVRTTADDYDSLDEAVASSYRSIEEGI</sequence>
<name>A0A1G9FHK1_9ACTN</name>
<accession>A0A1G9FHK1</accession>
<dbReference type="InterPro" id="IPR022536">
    <property type="entry name" value="EspC"/>
</dbReference>
<evidence type="ECO:0000313" key="2">
    <source>
        <dbReference type="Proteomes" id="UP000198662"/>
    </source>
</evidence>
<dbReference type="STRING" id="380244.SAMN05216298_1794"/>
<dbReference type="OrthoDB" id="3688882at2"/>
<keyword evidence="2" id="KW-1185">Reference proteome</keyword>
<dbReference type="Pfam" id="PF10824">
    <property type="entry name" value="T7SS_ESX_EspC"/>
    <property type="match status" value="1"/>
</dbReference>
<dbReference type="AlphaFoldDB" id="A0A1G9FHK1"/>
<organism evidence="1 2">
    <name type="scientific">Glycomyces sambucus</name>
    <dbReference type="NCBI Taxonomy" id="380244"/>
    <lineage>
        <taxon>Bacteria</taxon>
        <taxon>Bacillati</taxon>
        <taxon>Actinomycetota</taxon>
        <taxon>Actinomycetes</taxon>
        <taxon>Glycomycetales</taxon>
        <taxon>Glycomycetaceae</taxon>
        <taxon>Glycomyces</taxon>
    </lineage>
</organism>
<dbReference type="EMBL" id="FNGF01000002">
    <property type="protein sequence ID" value="SDK87807.1"/>
    <property type="molecule type" value="Genomic_DNA"/>
</dbReference>